<name>A0A1N7RQB8_9BURK</name>
<dbReference type="GO" id="GO:0030170">
    <property type="term" value="F:pyridoxal phosphate binding"/>
    <property type="evidence" value="ECO:0007669"/>
    <property type="project" value="InterPro"/>
</dbReference>
<dbReference type="PROSITE" id="PS51340">
    <property type="entry name" value="MOSC"/>
    <property type="match status" value="1"/>
</dbReference>
<keyword evidence="3" id="KW-1185">Reference proteome</keyword>
<dbReference type="InterPro" id="IPR011037">
    <property type="entry name" value="Pyrv_Knase-like_insert_dom_sf"/>
</dbReference>
<dbReference type="GO" id="GO:0003824">
    <property type="term" value="F:catalytic activity"/>
    <property type="evidence" value="ECO:0007669"/>
    <property type="project" value="InterPro"/>
</dbReference>
<dbReference type="AlphaFoldDB" id="A0A1N7RQB8"/>
<dbReference type="InterPro" id="IPR052353">
    <property type="entry name" value="Benzoxazolinone_Detox_Enz"/>
</dbReference>
<dbReference type="PANTHER" id="PTHR30212:SF2">
    <property type="entry name" value="PROTEIN YIIM"/>
    <property type="match status" value="1"/>
</dbReference>
<reference evidence="2" key="1">
    <citation type="submission" date="2016-12" db="EMBL/GenBank/DDBJ databases">
        <authorList>
            <person name="Moulin L."/>
        </authorList>
    </citation>
    <scope>NUCLEOTIDE SEQUENCE [LARGE SCALE GENOMIC DNA]</scope>
    <source>
        <strain evidence="2">STM 7183</strain>
    </source>
</reference>
<dbReference type="Proteomes" id="UP000195569">
    <property type="component" value="Unassembled WGS sequence"/>
</dbReference>
<dbReference type="InterPro" id="IPR005302">
    <property type="entry name" value="MoCF_Sase_C"/>
</dbReference>
<comment type="caution">
    <text evidence="2">The sequence shown here is derived from an EMBL/GenBank/DDBJ whole genome shotgun (WGS) entry which is preliminary data.</text>
</comment>
<gene>
    <name evidence="2" type="ORF">BN2476_110235</name>
</gene>
<evidence type="ECO:0000313" key="2">
    <source>
        <dbReference type="EMBL" id="SIT37325.1"/>
    </source>
</evidence>
<sequence length="225" mass="24833">MDRREMGDQTGHAETGENVRDIGASVLSINVGLIQPLDVGLSSEGLQVESAIRKRSISSASEGAIVEVKKLGFVGDEQADISVHGGLDKAVYLYPIEHYAWWRERRIEAGVAHADRLFEFGALGENLTTQGVLETDLWVGDVLVIDEVRLRVEAPRSPCFKLNAVMGYRRAVKHMYLSGFAGVYLSVVQTGWVRAGSRIGLVQGRREESIGGMLDLRRSRARREP</sequence>
<dbReference type="SUPFAM" id="SSF50800">
    <property type="entry name" value="PK beta-barrel domain-like"/>
    <property type="match status" value="1"/>
</dbReference>
<dbReference type="Gene3D" id="2.40.33.20">
    <property type="entry name" value="PK beta-barrel domain-like"/>
    <property type="match status" value="1"/>
</dbReference>
<dbReference type="Pfam" id="PF03473">
    <property type="entry name" value="MOSC"/>
    <property type="match status" value="1"/>
</dbReference>
<evidence type="ECO:0000259" key="1">
    <source>
        <dbReference type="PROSITE" id="PS51340"/>
    </source>
</evidence>
<organism evidence="2 3">
    <name type="scientific">Paraburkholderia piptadeniae</name>
    <dbReference type="NCBI Taxonomy" id="1701573"/>
    <lineage>
        <taxon>Bacteria</taxon>
        <taxon>Pseudomonadati</taxon>
        <taxon>Pseudomonadota</taxon>
        <taxon>Betaproteobacteria</taxon>
        <taxon>Burkholderiales</taxon>
        <taxon>Burkholderiaceae</taxon>
        <taxon>Paraburkholderia</taxon>
    </lineage>
</organism>
<dbReference type="GO" id="GO:0030151">
    <property type="term" value="F:molybdenum ion binding"/>
    <property type="evidence" value="ECO:0007669"/>
    <property type="project" value="InterPro"/>
</dbReference>
<accession>A0A1N7RQB8</accession>
<evidence type="ECO:0000313" key="3">
    <source>
        <dbReference type="Proteomes" id="UP000195569"/>
    </source>
</evidence>
<protein>
    <submittedName>
        <fullName evidence="2">MOSC domain-containing protein</fullName>
    </submittedName>
</protein>
<proteinExistence type="predicted"/>
<dbReference type="PANTHER" id="PTHR30212">
    <property type="entry name" value="PROTEIN YIIM"/>
    <property type="match status" value="1"/>
</dbReference>
<feature type="domain" description="MOSC" evidence="1">
    <location>
        <begin position="58"/>
        <end position="202"/>
    </location>
</feature>
<dbReference type="EMBL" id="CYGY02000011">
    <property type="protein sequence ID" value="SIT37325.1"/>
    <property type="molecule type" value="Genomic_DNA"/>
</dbReference>